<dbReference type="Proteomes" id="UP000032233">
    <property type="component" value="Unassembled WGS sequence"/>
</dbReference>
<accession>A0A0D2HJG0</accession>
<organism evidence="1 2">
    <name type="scientific">Dethiosulfatarculus sandiegensis</name>
    <dbReference type="NCBI Taxonomy" id="1429043"/>
    <lineage>
        <taxon>Bacteria</taxon>
        <taxon>Pseudomonadati</taxon>
        <taxon>Thermodesulfobacteriota</taxon>
        <taxon>Desulfarculia</taxon>
        <taxon>Desulfarculales</taxon>
        <taxon>Desulfarculaceae</taxon>
        <taxon>Dethiosulfatarculus</taxon>
    </lineage>
</organism>
<protein>
    <submittedName>
        <fullName evidence="1">Uncharacterized protein</fullName>
    </submittedName>
</protein>
<proteinExistence type="predicted"/>
<keyword evidence="2" id="KW-1185">Reference proteome</keyword>
<gene>
    <name evidence="1" type="ORF">X474_27925</name>
</gene>
<comment type="caution">
    <text evidence="1">The sequence shown here is derived from an EMBL/GenBank/DDBJ whole genome shotgun (WGS) entry which is preliminary data.</text>
</comment>
<evidence type="ECO:0000313" key="2">
    <source>
        <dbReference type="Proteomes" id="UP000032233"/>
    </source>
</evidence>
<dbReference type="STRING" id="1429043.X474_27925"/>
<dbReference type="EMBL" id="AZAC01000083">
    <property type="protein sequence ID" value="KIX10803.1"/>
    <property type="molecule type" value="Genomic_DNA"/>
</dbReference>
<evidence type="ECO:0000313" key="1">
    <source>
        <dbReference type="EMBL" id="KIX10803.1"/>
    </source>
</evidence>
<dbReference type="AlphaFoldDB" id="A0A0D2HJG0"/>
<reference evidence="1 2" key="1">
    <citation type="submission" date="2013-11" db="EMBL/GenBank/DDBJ databases">
        <title>Metagenomic analysis of a methanogenic consortium involved in long chain n-alkane degradation.</title>
        <authorList>
            <person name="Davidova I.A."/>
            <person name="Callaghan A.V."/>
            <person name="Wawrik B."/>
            <person name="Pruitt S."/>
            <person name="Marks C."/>
            <person name="Duncan K.E."/>
            <person name="Suflita J.M."/>
        </authorList>
    </citation>
    <scope>NUCLEOTIDE SEQUENCE [LARGE SCALE GENOMIC DNA]</scope>
    <source>
        <strain evidence="1 2">SPR</strain>
    </source>
</reference>
<name>A0A0D2HJG0_9BACT</name>
<sequence>MGYPLVPLMSFYAATMLYASSFQQYALENTVGGHCLFKNFPLARSFSQLKS</sequence>
<dbReference type="InParanoid" id="A0A0D2HJG0"/>